<proteinExistence type="predicted"/>
<feature type="non-terminal residue" evidence="2">
    <location>
        <position position="431"/>
    </location>
</feature>
<feature type="compositionally biased region" description="Acidic residues" evidence="1">
    <location>
        <begin position="53"/>
        <end position="69"/>
    </location>
</feature>
<dbReference type="Proteomes" id="UP000476176">
    <property type="component" value="Unassembled WGS sequence"/>
</dbReference>
<accession>A0A6G0NC71</accession>
<evidence type="ECO:0000313" key="3">
    <source>
        <dbReference type="Proteomes" id="UP000476176"/>
    </source>
</evidence>
<evidence type="ECO:0000256" key="1">
    <source>
        <dbReference type="SAM" id="MobiDB-lite"/>
    </source>
</evidence>
<feature type="compositionally biased region" description="Polar residues" evidence="1">
    <location>
        <begin position="1"/>
        <end position="13"/>
    </location>
</feature>
<sequence length="431" mass="46362">MTTNESACSTDCEPSTDDRLTTDESACATDCELTTDTTYPTRPATENENPNEASEDANETTNETSEDVSENSNEGRVNAAILESQPNVSVRHITIVYEVFGLGRSARRRTDLKGGGGATSSDASDPLQRGEGQVENETEPALSTLDSDAALAYMERVGSVTKSPSEEEIEDLKPLDPEGPGPPLPKKETIAIANPEYASLFTPDELDALEAGRPSPATEVKEEYDKELEGRLFPLDEVELKKMMTKNAAKKKELIKNAATEKELSMEELSSLLNLSVDTLARTRESHEGELSAPEYWSAWYHRTLVTSESESSDDRDVRGGGHVCEVSGLHSGGLVPVGENLPSDSVLGITLENVGQGVGAREYAVHVYEGASVEVGELLGLPDVLASGGYAESDVGCHTTLLVDALGVDKKRFVGEHKHASWTRVLIASF</sequence>
<comment type="caution">
    <text evidence="2">The sequence shown here is derived from an EMBL/GenBank/DDBJ whole genome shotgun (WGS) entry which is preliminary data.</text>
</comment>
<name>A0A6G0NC71_9STRA</name>
<reference evidence="2 3" key="1">
    <citation type="submission" date="2018-09" db="EMBL/GenBank/DDBJ databases">
        <title>Genomic investigation of the strawberry pathogen Phytophthora fragariae indicates pathogenicity is determined by transcriptional variation in three key races.</title>
        <authorList>
            <person name="Adams T.M."/>
            <person name="Armitage A.D."/>
            <person name="Sobczyk M.K."/>
            <person name="Bates H.J."/>
            <person name="Dunwell J.M."/>
            <person name="Nellist C.F."/>
            <person name="Harrison R.J."/>
        </authorList>
    </citation>
    <scope>NUCLEOTIDE SEQUENCE [LARGE SCALE GENOMIC DNA]</scope>
    <source>
        <strain evidence="2 3">BC-23</strain>
    </source>
</reference>
<organism evidence="2 3">
    <name type="scientific">Phytophthora fragariae</name>
    <dbReference type="NCBI Taxonomy" id="53985"/>
    <lineage>
        <taxon>Eukaryota</taxon>
        <taxon>Sar</taxon>
        <taxon>Stramenopiles</taxon>
        <taxon>Oomycota</taxon>
        <taxon>Peronosporomycetes</taxon>
        <taxon>Peronosporales</taxon>
        <taxon>Peronosporaceae</taxon>
        <taxon>Phytophthora</taxon>
    </lineage>
</organism>
<evidence type="ECO:0000313" key="2">
    <source>
        <dbReference type="EMBL" id="KAE9201995.1"/>
    </source>
</evidence>
<dbReference type="EMBL" id="QXGC01001483">
    <property type="protein sequence ID" value="KAE9201995.1"/>
    <property type="molecule type" value="Genomic_DNA"/>
</dbReference>
<feature type="region of interest" description="Disordered" evidence="1">
    <location>
        <begin position="159"/>
        <end position="187"/>
    </location>
</feature>
<feature type="region of interest" description="Disordered" evidence="1">
    <location>
        <begin position="1"/>
        <end position="77"/>
    </location>
</feature>
<feature type="compositionally biased region" description="Low complexity" evidence="1">
    <location>
        <begin position="34"/>
        <end position="44"/>
    </location>
</feature>
<dbReference type="AlphaFoldDB" id="A0A6G0NC71"/>
<gene>
    <name evidence="2" type="ORF">PF004_g18543</name>
</gene>
<feature type="region of interest" description="Disordered" evidence="1">
    <location>
        <begin position="108"/>
        <end position="146"/>
    </location>
</feature>
<protein>
    <submittedName>
        <fullName evidence="2">Uncharacterized protein</fullName>
    </submittedName>
</protein>